<gene>
    <name evidence="2" type="ORF">SAMN05421820_105103</name>
</gene>
<dbReference type="InterPro" id="IPR023210">
    <property type="entry name" value="NADP_OxRdtase_dom"/>
</dbReference>
<dbReference type="RefSeq" id="WP_245723860.1">
    <property type="nucleotide sequence ID" value="NZ_FNGY01000005.1"/>
</dbReference>
<keyword evidence="3" id="KW-1185">Reference proteome</keyword>
<dbReference type="SUPFAM" id="SSF51430">
    <property type="entry name" value="NAD(P)-linked oxidoreductase"/>
    <property type="match status" value="1"/>
</dbReference>
<reference evidence="3" key="1">
    <citation type="submission" date="2016-10" db="EMBL/GenBank/DDBJ databases">
        <authorList>
            <person name="Varghese N."/>
            <person name="Submissions S."/>
        </authorList>
    </citation>
    <scope>NUCLEOTIDE SEQUENCE [LARGE SCALE GENOMIC DNA]</scope>
    <source>
        <strain evidence="3">DSM 19110</strain>
    </source>
</reference>
<dbReference type="Pfam" id="PF00248">
    <property type="entry name" value="Aldo_ket_red"/>
    <property type="match status" value="1"/>
</dbReference>
<dbReference type="PANTHER" id="PTHR42686:SF1">
    <property type="entry name" value="GH17980P-RELATED"/>
    <property type="match status" value="1"/>
</dbReference>
<sequence>MEKEYPKNMVQFPQVIFGTSSLGNLYQSIDYDTKRDIIKECIAHSPGNALFDTAGKYGAGLALEILGKALSELQVDPDEVVICNKLGWYQTELLGPEPTFEKGIWKQLKNDAIQTISYDGILKCFDQGNALLGKYKAKMVSVHDPDEYLEMAGAGLEYEKRYGDILEAYRALRDLKSQGLVSSIGIGAKNWRVIERITQDVSLDWVMIANSLTLKLHPADLIQFVSELKMKGVLVINSAVFNGGFLTGSDFYNYRKVERDNEADQALYEWRAKFFKLCDRFGVKPAEACVYFSFNVRGIDSLALNTTRPEKIKENITMVNHKIPAEFWNAMKEEELITISPAT</sequence>
<protein>
    <submittedName>
        <fullName evidence="2">D-threo-aldose 1-dehydrogenase</fullName>
    </submittedName>
</protein>
<evidence type="ECO:0000313" key="2">
    <source>
        <dbReference type="EMBL" id="SDM81098.1"/>
    </source>
</evidence>
<dbReference type="Proteomes" id="UP000183200">
    <property type="component" value="Unassembled WGS sequence"/>
</dbReference>
<proteinExistence type="predicted"/>
<feature type="domain" description="NADP-dependent oxidoreductase" evidence="1">
    <location>
        <begin position="15"/>
        <end position="333"/>
    </location>
</feature>
<dbReference type="InterPro" id="IPR036812">
    <property type="entry name" value="NAD(P)_OxRdtase_dom_sf"/>
</dbReference>
<dbReference type="EMBL" id="FNGY01000005">
    <property type="protein sequence ID" value="SDM81098.1"/>
    <property type="molecule type" value="Genomic_DNA"/>
</dbReference>
<accession>A0A1G9W965</accession>
<dbReference type="PANTHER" id="PTHR42686">
    <property type="entry name" value="GH17980P-RELATED"/>
    <property type="match status" value="1"/>
</dbReference>
<evidence type="ECO:0000259" key="1">
    <source>
        <dbReference type="Pfam" id="PF00248"/>
    </source>
</evidence>
<dbReference type="GO" id="GO:0005829">
    <property type="term" value="C:cytosol"/>
    <property type="evidence" value="ECO:0007669"/>
    <property type="project" value="TreeGrafter"/>
</dbReference>
<dbReference type="GO" id="GO:0016491">
    <property type="term" value="F:oxidoreductase activity"/>
    <property type="evidence" value="ECO:0007669"/>
    <property type="project" value="InterPro"/>
</dbReference>
<dbReference type="CDD" id="cd19152">
    <property type="entry name" value="AKR_AKR15A"/>
    <property type="match status" value="1"/>
</dbReference>
<evidence type="ECO:0000313" key="3">
    <source>
        <dbReference type="Proteomes" id="UP000183200"/>
    </source>
</evidence>
<dbReference type="AlphaFoldDB" id="A0A1G9W965"/>
<organism evidence="2 3">
    <name type="scientific">Pedobacter steynii</name>
    <dbReference type="NCBI Taxonomy" id="430522"/>
    <lineage>
        <taxon>Bacteria</taxon>
        <taxon>Pseudomonadati</taxon>
        <taxon>Bacteroidota</taxon>
        <taxon>Sphingobacteriia</taxon>
        <taxon>Sphingobacteriales</taxon>
        <taxon>Sphingobacteriaceae</taxon>
        <taxon>Pedobacter</taxon>
    </lineage>
</organism>
<dbReference type="Gene3D" id="3.20.20.100">
    <property type="entry name" value="NADP-dependent oxidoreductase domain"/>
    <property type="match status" value="1"/>
</dbReference>
<name>A0A1G9W965_9SPHI</name>
<dbReference type="InterPro" id="IPR020471">
    <property type="entry name" value="AKR"/>
</dbReference>